<keyword evidence="3" id="KW-1185">Reference proteome</keyword>
<reference evidence="2 3" key="1">
    <citation type="submission" date="2018-05" db="EMBL/GenBank/DDBJ databases">
        <title>Pararhodobacter marina sp. nov., isolated from deep-sea water of the Indian Ocean.</title>
        <authorList>
            <person name="Lai Q.Sr."/>
            <person name="Liu X."/>
            <person name="Shao Z."/>
        </authorList>
    </citation>
    <scope>NUCLEOTIDE SEQUENCE [LARGE SCALE GENOMIC DNA]</scope>
    <source>
        <strain evidence="2 3">CIC4N-9</strain>
    </source>
</reference>
<name>A0A2U2CB71_9RHOB</name>
<feature type="region of interest" description="Disordered" evidence="1">
    <location>
        <begin position="152"/>
        <end position="196"/>
    </location>
</feature>
<dbReference type="Proteomes" id="UP000244940">
    <property type="component" value="Unassembled WGS sequence"/>
</dbReference>
<organism evidence="2 3">
    <name type="scientific">Pararhodobacter marinus</name>
    <dbReference type="NCBI Taxonomy" id="2184063"/>
    <lineage>
        <taxon>Bacteria</taxon>
        <taxon>Pseudomonadati</taxon>
        <taxon>Pseudomonadota</taxon>
        <taxon>Alphaproteobacteria</taxon>
        <taxon>Rhodobacterales</taxon>
        <taxon>Paracoccaceae</taxon>
        <taxon>Pararhodobacter</taxon>
    </lineage>
</organism>
<protein>
    <recommendedName>
        <fullName evidence="4">DUF1800 domain-containing protein</fullName>
    </recommendedName>
</protein>
<evidence type="ECO:0000256" key="1">
    <source>
        <dbReference type="SAM" id="MobiDB-lite"/>
    </source>
</evidence>
<evidence type="ECO:0008006" key="4">
    <source>
        <dbReference type="Google" id="ProtNLM"/>
    </source>
</evidence>
<sequence>MNAETRHHRIRAVADIGMVAEGFALVDLADMHLDHRALEGVERVEHRHRGMRQRRRVDDDPRRRFACLVDPVDDLAFPVRLPHHRFDPGCLRDPGALGGDVFKRVMAVDLGLALAQKVQVRAVEDMDRQGHGLACASVGVVRTYAALARVSRAARQGRRPADRRSSHAIVSRPRLAARPGARRLRGDDPAAGSAAPMRSLDTFTALNRFGLGAGPGDDARVGDDPRGWLLDQIRPGQALPPGLRRFRSAAEIRAEIARAGRESNEARTRTVRRAMNRDFRQEVMARLRYEIRTPEVLPERMVRFWANHFTASLSRGSRDGVTIPAYEREAIRPHVFGRFRDMLHAAARNPTLLTYLDNVSSVGPDSPAGQNRQRNRPTATTLNENFARELLELHTLGVDGGYTQDDIIEAAKIFTGWGHGGYRRGGDEPIHGNFQFVRRQHQPGPKTVLGRVYEEAGEEEGLRLLDDLARHPSTARHIATKLVRHFVADIPPPDAVARIEQVFRDTEGDLAEVTRALVLLDAAWADPLAKVKTPHEFVVACFRATGSLPENQPDYFQPMRLLAMMPHSAPSPAGWSDRAADWLGPEALMIRLEWARGFAARQPGTLIPAEILDRSIGAAAREVTTTWVERAPSGDAALAMILASPEFQRR</sequence>
<proteinExistence type="predicted"/>
<evidence type="ECO:0000313" key="3">
    <source>
        <dbReference type="Proteomes" id="UP000244940"/>
    </source>
</evidence>
<evidence type="ECO:0000313" key="2">
    <source>
        <dbReference type="EMBL" id="PWE29146.1"/>
    </source>
</evidence>
<dbReference type="Pfam" id="PF08811">
    <property type="entry name" value="DUF1800"/>
    <property type="match status" value="1"/>
</dbReference>
<accession>A0A2U2CB71</accession>
<dbReference type="InterPro" id="IPR014917">
    <property type="entry name" value="DUF1800"/>
</dbReference>
<dbReference type="AlphaFoldDB" id="A0A2U2CB71"/>
<comment type="caution">
    <text evidence="2">The sequence shown here is derived from an EMBL/GenBank/DDBJ whole genome shotgun (WGS) entry which is preliminary data.</text>
</comment>
<gene>
    <name evidence="2" type="ORF">C4N9_10070</name>
</gene>
<dbReference type="EMBL" id="QEYD01000005">
    <property type="protein sequence ID" value="PWE29146.1"/>
    <property type="molecule type" value="Genomic_DNA"/>
</dbReference>